<feature type="transmembrane region" description="Helical" evidence="14">
    <location>
        <begin position="1711"/>
        <end position="1729"/>
    </location>
</feature>
<evidence type="ECO:0000256" key="13">
    <source>
        <dbReference type="ARBA" id="ARBA00047777"/>
    </source>
</evidence>
<comment type="caution">
    <text evidence="16">The sequence shown here is derived from an EMBL/GenBank/DDBJ whole genome shotgun (WGS) entry which is preliminary data.</text>
</comment>
<comment type="subcellular location">
    <subcellularLocation>
        <location evidence="1">Cell membrane</location>
        <topology evidence="1">Multi-pass membrane protein</topology>
    </subcellularLocation>
</comment>
<evidence type="ECO:0000256" key="5">
    <source>
        <dbReference type="ARBA" id="ARBA00022676"/>
    </source>
</evidence>
<feature type="transmembrane region" description="Helical" evidence="14">
    <location>
        <begin position="432"/>
        <end position="459"/>
    </location>
</feature>
<name>A0ABD1R561_9LAMI</name>
<keyword evidence="9 14" id="KW-1133">Transmembrane helix</keyword>
<dbReference type="EC" id="2.4.1.34" evidence="3"/>
<evidence type="ECO:0000256" key="3">
    <source>
        <dbReference type="ARBA" id="ARBA00012589"/>
    </source>
</evidence>
<organism evidence="16 17">
    <name type="scientific">Forsythia ovata</name>
    <dbReference type="NCBI Taxonomy" id="205694"/>
    <lineage>
        <taxon>Eukaryota</taxon>
        <taxon>Viridiplantae</taxon>
        <taxon>Streptophyta</taxon>
        <taxon>Embryophyta</taxon>
        <taxon>Tracheophyta</taxon>
        <taxon>Spermatophyta</taxon>
        <taxon>Magnoliopsida</taxon>
        <taxon>eudicotyledons</taxon>
        <taxon>Gunneridae</taxon>
        <taxon>Pentapetalae</taxon>
        <taxon>asterids</taxon>
        <taxon>lamiids</taxon>
        <taxon>Lamiales</taxon>
        <taxon>Oleaceae</taxon>
        <taxon>Forsythieae</taxon>
        <taxon>Forsythia</taxon>
    </lineage>
</organism>
<evidence type="ECO:0000256" key="8">
    <source>
        <dbReference type="ARBA" id="ARBA00022960"/>
    </source>
</evidence>
<keyword evidence="7 14" id="KW-0812">Transmembrane</keyword>
<protein>
    <recommendedName>
        <fullName evidence="12">1,3-beta-glucan synthase</fullName>
        <ecNumber evidence="3">2.4.1.34</ecNumber>
    </recommendedName>
    <alternativeName>
        <fullName evidence="12">1,3-beta-glucan synthase</fullName>
    </alternativeName>
</protein>
<feature type="transmembrane region" description="Helical" evidence="14">
    <location>
        <begin position="1475"/>
        <end position="1494"/>
    </location>
</feature>
<comment type="similarity">
    <text evidence="2">Belongs to the glycosyltransferase 48 family.</text>
</comment>
<evidence type="ECO:0000256" key="14">
    <source>
        <dbReference type="SAM" id="Phobius"/>
    </source>
</evidence>
<dbReference type="InterPro" id="IPR003440">
    <property type="entry name" value="Glyco_trans_48_dom"/>
</dbReference>
<dbReference type="InterPro" id="IPR058851">
    <property type="entry name" value="CALS1_helical"/>
</dbReference>
<keyword evidence="17" id="KW-1185">Reference proteome</keyword>
<feature type="transmembrane region" description="Helical" evidence="14">
    <location>
        <begin position="1500"/>
        <end position="1522"/>
    </location>
</feature>
<evidence type="ECO:0000256" key="2">
    <source>
        <dbReference type="ARBA" id="ARBA00009040"/>
    </source>
</evidence>
<evidence type="ECO:0000313" key="17">
    <source>
        <dbReference type="Proteomes" id="UP001604277"/>
    </source>
</evidence>
<dbReference type="Pfam" id="PF25968">
    <property type="entry name" value="CALS1"/>
    <property type="match status" value="1"/>
</dbReference>
<feature type="transmembrane region" description="Helical" evidence="14">
    <location>
        <begin position="1639"/>
        <end position="1659"/>
    </location>
</feature>
<proteinExistence type="inferred from homology"/>
<evidence type="ECO:0000256" key="4">
    <source>
        <dbReference type="ARBA" id="ARBA00022475"/>
    </source>
</evidence>
<dbReference type="Pfam" id="PF14288">
    <property type="entry name" value="FKS1_dom1"/>
    <property type="match status" value="1"/>
</dbReference>
<keyword evidence="5" id="KW-0328">Glycosyltransferase</keyword>
<keyword evidence="10 14" id="KW-0472">Membrane</keyword>
<feature type="transmembrane region" description="Helical" evidence="14">
    <location>
        <begin position="1606"/>
        <end position="1627"/>
    </location>
</feature>
<keyword evidence="8" id="KW-0133">Cell shape</keyword>
<dbReference type="SMART" id="SM01205">
    <property type="entry name" value="FKS1_dom1"/>
    <property type="match status" value="1"/>
</dbReference>
<feature type="transmembrane region" description="Helical" evidence="14">
    <location>
        <begin position="316"/>
        <end position="335"/>
    </location>
</feature>
<dbReference type="GO" id="GO:0071555">
    <property type="term" value="P:cell wall organization"/>
    <property type="evidence" value="ECO:0007669"/>
    <property type="project" value="UniProtKB-KW"/>
</dbReference>
<feature type="transmembrane region" description="Helical" evidence="14">
    <location>
        <begin position="1330"/>
        <end position="1354"/>
    </location>
</feature>
<keyword evidence="11" id="KW-0961">Cell wall biogenesis/degradation</keyword>
<dbReference type="GO" id="GO:0003843">
    <property type="term" value="F:1,3-beta-D-glucan synthase activity"/>
    <property type="evidence" value="ECO:0007669"/>
    <property type="project" value="UniProtKB-EC"/>
</dbReference>
<dbReference type="PANTHER" id="PTHR12741">
    <property type="entry name" value="LYST-INTERACTING PROTEIN LIP5 DOPAMINE RESPONSIVE PROTEIN DRG-1"/>
    <property type="match status" value="1"/>
</dbReference>
<gene>
    <name evidence="16" type="ORF">Fot_44685</name>
</gene>
<reference evidence="17" key="1">
    <citation type="submission" date="2024-07" db="EMBL/GenBank/DDBJ databases">
        <title>Two chromosome-level genome assemblies of Korean endemic species Abeliophyllum distichum and Forsythia ovata (Oleaceae).</title>
        <authorList>
            <person name="Jang H."/>
        </authorList>
    </citation>
    <scope>NUCLEOTIDE SEQUENCE [LARGE SCALE GENOMIC DNA]</scope>
</reference>
<evidence type="ECO:0000259" key="15">
    <source>
        <dbReference type="SMART" id="SM01205"/>
    </source>
</evidence>
<feature type="transmembrane region" description="Helical" evidence="14">
    <location>
        <begin position="549"/>
        <end position="579"/>
    </location>
</feature>
<sequence>MNRRRHCLAECDSAPPPTPGQHVQDHFEVSDEVYNIIPLDNLSADHPCRRLPDVQASIAALSAVGDLPRPPFLPWKPEYDLLDWLGFHFGFQSSNVKNQREHLVLHLSNAQMRLFPPPDNIGSVDPSIIRHFCHSLLENYYNWCSYLDIKPNVYLSITDSAISSVDQRGILYVSLYLLIWGESANLRFVPECICYIFHHMAMELNKILEGYTDEYTGMPFLSSVYGENAFLDEIVKPIYDTMKAEVDKSRNGTAPHSMWRNYDDINEYFWSRRCFKELKWPIDIGSTFFMTNSKGKKVGKTGFVEQRSFWNIFRSFHKLWIMLILFIQAAVIVAWEEEYPWEALKSVKVQVQCLTVFFSWSAMNFLKSLLDVAMQYSLVLREMKWLGVKMILKIVVSAGWIVVFGIFYGRIWDQRSSDGRWSPEVNRRMVNFLEVSLVFMAPELLVLVLFILPCVGNFLENTNWRIFRLLSWWFQGRTFVGRGLKEGLTNSMKYIIFWIFVLGTKFSYSYFLQIKPMVESTKTLLHAKNVNYQWHEFFKHSNQIVVGLLWLPIVCIYMMDLQIWFSIYSSFLGAIIGLFDRLGEIQNIQHLRFRFQYFASAIQFNLMPGEQLLNASETYPSKLKAALYRLKLRCGLGKPFKKLESNQEDTYKFAMIWNEIIMTFREEDIVSDREVELLELPERYWDIRVIQWPCVFLSNEVLLALRCAKELSDAPDKRLWSKISKNEYMRCAVIEAYDSVKHLLLTIVKYDTQEHSIVKTFFQEIDQWVHLEKFTKRYKVTSLGKIHEQVVHLLNLVLKPTKDVDEVVNALQVLYVAAIQDFTKEHRDIHQLREAGLAPRTTVSRAGFLFEKAVQLPSPDDIFYQHVRRLHTILTSKDSILKIPENHEARRRISFFSNSLFMNIPQASSTEKMMAFSVLTPYYDEEVLYGEEQLQNVNEDGISILYYLQTIYADEWRNFVGRMCWEGMVSETELWRTRSRDLRLWASYRGQTLARTARGMMYYKRALKMLAFLDSASEMDIVEVSQQLRSMRLSIDGLSSEMSTSVYEHWIAMKFTYVVSCQLYGTQKAEKDPRGEDISNLLEDNDALRVAYIDEVSKGMAENEYYSVLVKYDQKLQREVEIYRIKLPGDPLKLGEGKPKNQNHAIIFTRGDAVQTIDMNQDHYFEEALKMRNLLEEFNHNHGIRKPTVLGVREHIYTGAVSAPAQFMCAQETSFVTLGQRIMANPLKIRMHYGHPDVLDRFWFLTRGGISKGSRVLNINEDIFAGFNCTLRGGNITHHEYIQFGKGRDVGLNQISVFEAKIASGSGEQLLSRDVYRLGNMLDFFRMLSFFYTSVGFFFNACMIVYAFYVFWWGQLYLALSGFESSMKSGEADQNAALLSILSQEFVIGLGLFNAVPMIVESIVEHGLLTCVWEFIITQLQLSSLFYTFSLGTRAHYFGRTLLHGGAKYRATGRGFALQHKSFAECYRLYARSHFVKAIELGLILAVYSLYSPVVGTSFVYLALTLASWFLVVSWILSPFIFNPLSFEWLKTVNDFHEFINWLWHRGSVFEKAEQSWEKWWYEEQDHLRTTSIWGKVTEIILNLRFFFFHYGIVYKLGIAAGSKSIAVYLLSWIYVVVAVGVYAISTYTHIKYSVKAQIYYRLVQILIFVFVIVGIIALRMLTSFKILDVFICLLAFVPAGWGFISITLVLRPFLQKLMIWESVVSFARVYEMMFGVIVMSPVAVLSWIPGIQSMQTRILFNEAFNRGVQLSYILAGKMPKADFDTPQHNQGQVASVLRREF</sequence>
<evidence type="ECO:0000256" key="7">
    <source>
        <dbReference type="ARBA" id="ARBA00022692"/>
    </source>
</evidence>
<evidence type="ECO:0000256" key="11">
    <source>
        <dbReference type="ARBA" id="ARBA00023316"/>
    </source>
</evidence>
<dbReference type="InterPro" id="IPR026899">
    <property type="entry name" value="FKS1-like_dom1"/>
</dbReference>
<comment type="catalytic activity">
    <reaction evidence="13">
        <text>[(1-&gt;3)-beta-D-glucosyl](n) + UDP-alpha-D-glucose = [(1-&gt;3)-beta-D-glucosyl](n+1) + UDP + H(+)</text>
        <dbReference type="Rhea" id="RHEA:21476"/>
        <dbReference type="Rhea" id="RHEA-COMP:11146"/>
        <dbReference type="Rhea" id="RHEA-COMP:14303"/>
        <dbReference type="ChEBI" id="CHEBI:15378"/>
        <dbReference type="ChEBI" id="CHEBI:37671"/>
        <dbReference type="ChEBI" id="CHEBI:58223"/>
        <dbReference type="ChEBI" id="CHEBI:58885"/>
        <dbReference type="EC" id="2.4.1.34"/>
    </reaction>
</comment>
<dbReference type="GO" id="GO:0008360">
    <property type="term" value="P:regulation of cell shape"/>
    <property type="evidence" value="ECO:0007669"/>
    <property type="project" value="UniProtKB-KW"/>
</dbReference>
<evidence type="ECO:0000313" key="16">
    <source>
        <dbReference type="EMBL" id="KAL2483241.1"/>
    </source>
</evidence>
<feature type="transmembrane region" description="Helical" evidence="14">
    <location>
        <begin position="391"/>
        <end position="412"/>
    </location>
</feature>
<keyword evidence="6" id="KW-0808">Transferase</keyword>
<feature type="transmembrane region" description="Helical" evidence="14">
    <location>
        <begin position="1671"/>
        <end position="1691"/>
    </location>
</feature>
<dbReference type="GO" id="GO:0005886">
    <property type="term" value="C:plasma membrane"/>
    <property type="evidence" value="ECO:0007669"/>
    <property type="project" value="UniProtKB-SubCell"/>
</dbReference>
<dbReference type="Pfam" id="PF02364">
    <property type="entry name" value="Glucan_synthase"/>
    <property type="match status" value="2"/>
</dbReference>
<evidence type="ECO:0000256" key="10">
    <source>
        <dbReference type="ARBA" id="ARBA00023136"/>
    </source>
</evidence>
<dbReference type="Proteomes" id="UP001604277">
    <property type="component" value="Unassembled WGS sequence"/>
</dbReference>
<evidence type="ECO:0000256" key="9">
    <source>
        <dbReference type="ARBA" id="ARBA00022989"/>
    </source>
</evidence>
<evidence type="ECO:0000256" key="12">
    <source>
        <dbReference type="ARBA" id="ARBA00032165"/>
    </source>
</evidence>
<feature type="domain" description="1,3-beta-glucan synthase component FKS1-like" evidence="15">
    <location>
        <begin position="167"/>
        <end position="283"/>
    </location>
</feature>
<dbReference type="PANTHER" id="PTHR12741:SF7">
    <property type="entry name" value="CALLOSE SYNTHASE 12"/>
    <property type="match status" value="1"/>
</dbReference>
<accession>A0ABD1R561</accession>
<keyword evidence="4" id="KW-1003">Cell membrane</keyword>
<dbReference type="EMBL" id="JBFOLJ010000013">
    <property type="protein sequence ID" value="KAL2483241.1"/>
    <property type="molecule type" value="Genomic_DNA"/>
</dbReference>
<evidence type="ECO:0000256" key="6">
    <source>
        <dbReference type="ARBA" id="ARBA00022679"/>
    </source>
</evidence>
<feature type="transmembrane region" description="Helical" evidence="14">
    <location>
        <begin position="494"/>
        <end position="512"/>
    </location>
</feature>
<evidence type="ECO:0000256" key="1">
    <source>
        <dbReference type="ARBA" id="ARBA00004651"/>
    </source>
</evidence>